<dbReference type="InterPro" id="IPR036869">
    <property type="entry name" value="J_dom_sf"/>
</dbReference>
<evidence type="ECO:0000259" key="2">
    <source>
        <dbReference type="PROSITE" id="PS50076"/>
    </source>
</evidence>
<organism evidence="3 4">
    <name type="scientific">Polarella glacialis</name>
    <name type="common">Dinoflagellate</name>
    <dbReference type="NCBI Taxonomy" id="89957"/>
    <lineage>
        <taxon>Eukaryota</taxon>
        <taxon>Sar</taxon>
        <taxon>Alveolata</taxon>
        <taxon>Dinophyceae</taxon>
        <taxon>Suessiales</taxon>
        <taxon>Suessiaceae</taxon>
        <taxon>Polarella</taxon>
    </lineage>
</organism>
<dbReference type="InterPro" id="IPR001623">
    <property type="entry name" value="DnaJ_domain"/>
</dbReference>
<dbReference type="PROSITE" id="PS50076">
    <property type="entry name" value="DNAJ_2"/>
    <property type="match status" value="1"/>
</dbReference>
<evidence type="ECO:0000313" key="4">
    <source>
        <dbReference type="Proteomes" id="UP000654075"/>
    </source>
</evidence>
<keyword evidence="4" id="KW-1185">Reference proteome</keyword>
<feature type="region of interest" description="Disordered" evidence="1">
    <location>
        <begin position="225"/>
        <end position="262"/>
    </location>
</feature>
<reference evidence="3" key="1">
    <citation type="submission" date="2021-02" db="EMBL/GenBank/DDBJ databases">
        <authorList>
            <person name="Dougan E. K."/>
            <person name="Rhodes N."/>
            <person name="Thang M."/>
            <person name="Chan C."/>
        </authorList>
    </citation>
    <scope>NUCLEOTIDE SEQUENCE</scope>
</reference>
<evidence type="ECO:0000256" key="1">
    <source>
        <dbReference type="SAM" id="MobiDB-lite"/>
    </source>
</evidence>
<gene>
    <name evidence="3" type="ORF">PGLA1383_LOCUS9087</name>
</gene>
<feature type="domain" description="J" evidence="2">
    <location>
        <begin position="158"/>
        <end position="230"/>
    </location>
</feature>
<proteinExistence type="predicted"/>
<dbReference type="Pfam" id="PF00226">
    <property type="entry name" value="DnaJ"/>
    <property type="match status" value="1"/>
</dbReference>
<dbReference type="EMBL" id="CAJNNV010004234">
    <property type="protein sequence ID" value="CAE8590365.1"/>
    <property type="molecule type" value="Genomic_DNA"/>
</dbReference>
<name>A0A813DVI3_POLGL</name>
<dbReference type="CDD" id="cd06257">
    <property type="entry name" value="DnaJ"/>
    <property type="match status" value="1"/>
</dbReference>
<feature type="compositionally biased region" description="Basic and acidic residues" evidence="1">
    <location>
        <begin position="21"/>
        <end position="44"/>
    </location>
</feature>
<dbReference type="PRINTS" id="PR00625">
    <property type="entry name" value="JDOMAIN"/>
</dbReference>
<feature type="compositionally biased region" description="Basic and acidic residues" evidence="1">
    <location>
        <begin position="233"/>
        <end position="262"/>
    </location>
</feature>
<dbReference type="Proteomes" id="UP000654075">
    <property type="component" value="Unassembled WGS sequence"/>
</dbReference>
<protein>
    <recommendedName>
        <fullName evidence="2">J domain-containing protein</fullName>
    </recommendedName>
</protein>
<dbReference type="OrthoDB" id="421275at2759"/>
<sequence length="304" mass="34059">MEWVSTIDEAVAHCGAALGLGEDRGGASADDASRNGKPDQDPQKPQEPQESEAVKGLPKSETIAMDEHGCPTIFREVDPETGEARTIVRNDDGSQRIFDESAVKSMTSSSEDELSRIIEEMTSHQLRGLVHEVGQRLLERSQFYHSNLSELERCSELLNYEYFSLSPEAVEKDLDNAYRKLARKMHPDKNGGTEHAKTRFQEMKERYETLKKKYSEVARGLHKHSIGSIGDDEDKKAEEYCEDGKDGKDGKDKSSIEYDPGDKDCMVKTVSKMATQLKNIEIQMVVLLKELGRAKSQVEKTSPS</sequence>
<feature type="region of interest" description="Disordered" evidence="1">
    <location>
        <begin position="19"/>
        <end position="63"/>
    </location>
</feature>
<evidence type="ECO:0000313" key="3">
    <source>
        <dbReference type="EMBL" id="CAE8590365.1"/>
    </source>
</evidence>
<dbReference type="SUPFAM" id="SSF46565">
    <property type="entry name" value="Chaperone J-domain"/>
    <property type="match status" value="1"/>
</dbReference>
<dbReference type="Gene3D" id="1.10.287.110">
    <property type="entry name" value="DnaJ domain"/>
    <property type="match status" value="1"/>
</dbReference>
<dbReference type="SMART" id="SM00271">
    <property type="entry name" value="DnaJ"/>
    <property type="match status" value="1"/>
</dbReference>
<comment type="caution">
    <text evidence="3">The sequence shown here is derived from an EMBL/GenBank/DDBJ whole genome shotgun (WGS) entry which is preliminary data.</text>
</comment>
<dbReference type="AlphaFoldDB" id="A0A813DVI3"/>
<accession>A0A813DVI3</accession>